<evidence type="ECO:0000313" key="2">
    <source>
        <dbReference type="WBParaSite" id="JU765_v2.g14604.t1"/>
    </source>
</evidence>
<reference evidence="2" key="1">
    <citation type="submission" date="2022-11" db="UniProtKB">
        <authorList>
            <consortium name="WormBaseParasite"/>
        </authorList>
    </citation>
    <scope>IDENTIFICATION</scope>
</reference>
<name>A0AC34QAQ2_9BILA</name>
<dbReference type="Proteomes" id="UP000887576">
    <property type="component" value="Unplaced"/>
</dbReference>
<protein>
    <submittedName>
        <fullName evidence="2">Nerve growth factor-related domain-containing protein</fullName>
    </submittedName>
</protein>
<dbReference type="WBParaSite" id="JU765_v2.g14604.t1">
    <property type="protein sequence ID" value="JU765_v2.g14604.t1"/>
    <property type="gene ID" value="JU765_v2.g14604"/>
</dbReference>
<proteinExistence type="predicted"/>
<accession>A0AC34QAQ2</accession>
<sequence length="170" mass="19652">MIRLALLLLIPGLVVQCVYVSLISRYDPFNFLSRTIPDPETEYPDQEQQIITEKRTAQNMKSLPAQEHVCSTLIKTDYRPQFGHEQNGSRVEIQQDERRHFRATFVECENTERTECHGIDNAIYTSECVTLYEFRPAGVRIVGAAGDFVDGLIRIPITCQCRLRRKFNRS</sequence>
<organism evidence="1 2">
    <name type="scientific">Panagrolaimus sp. JU765</name>
    <dbReference type="NCBI Taxonomy" id="591449"/>
    <lineage>
        <taxon>Eukaryota</taxon>
        <taxon>Metazoa</taxon>
        <taxon>Ecdysozoa</taxon>
        <taxon>Nematoda</taxon>
        <taxon>Chromadorea</taxon>
        <taxon>Rhabditida</taxon>
        <taxon>Tylenchina</taxon>
        <taxon>Panagrolaimomorpha</taxon>
        <taxon>Panagrolaimoidea</taxon>
        <taxon>Panagrolaimidae</taxon>
        <taxon>Panagrolaimus</taxon>
    </lineage>
</organism>
<evidence type="ECO:0000313" key="1">
    <source>
        <dbReference type="Proteomes" id="UP000887576"/>
    </source>
</evidence>